<proteinExistence type="predicted"/>
<keyword evidence="1" id="KW-1133">Transmembrane helix</keyword>
<dbReference type="EMBL" id="DUZY01000004">
    <property type="protein sequence ID" value="DAD37134.1"/>
    <property type="molecule type" value="Genomic_DNA"/>
</dbReference>
<accession>A0A822YSL2</accession>
<organism evidence="2 3">
    <name type="scientific">Nelumbo nucifera</name>
    <name type="common">Sacred lotus</name>
    <dbReference type="NCBI Taxonomy" id="4432"/>
    <lineage>
        <taxon>Eukaryota</taxon>
        <taxon>Viridiplantae</taxon>
        <taxon>Streptophyta</taxon>
        <taxon>Embryophyta</taxon>
        <taxon>Tracheophyta</taxon>
        <taxon>Spermatophyta</taxon>
        <taxon>Magnoliopsida</taxon>
        <taxon>Proteales</taxon>
        <taxon>Nelumbonaceae</taxon>
        <taxon>Nelumbo</taxon>
    </lineage>
</organism>
<sequence length="43" mass="5153">MCRLRKNSEKKKDKKIKNNKIYKLIHPMLITLSVCLVCKDQLH</sequence>
<keyword evidence="1" id="KW-0812">Transmembrane</keyword>
<dbReference type="AlphaFoldDB" id="A0A822YSL2"/>
<feature type="transmembrane region" description="Helical" evidence="1">
    <location>
        <begin position="21"/>
        <end position="42"/>
    </location>
</feature>
<gene>
    <name evidence="2" type="ORF">HUJ06_007775</name>
</gene>
<evidence type="ECO:0000313" key="3">
    <source>
        <dbReference type="Proteomes" id="UP000607653"/>
    </source>
</evidence>
<keyword evidence="1" id="KW-0472">Membrane</keyword>
<dbReference type="Proteomes" id="UP000607653">
    <property type="component" value="Unassembled WGS sequence"/>
</dbReference>
<keyword evidence="3" id="KW-1185">Reference proteome</keyword>
<reference evidence="2 3" key="1">
    <citation type="journal article" date="2020" name="Mol. Biol. Evol.">
        <title>Distinct Expression and Methylation Patterns for Genes with Different Fates following a Single Whole-Genome Duplication in Flowering Plants.</title>
        <authorList>
            <person name="Shi T."/>
            <person name="Rahmani R.S."/>
            <person name="Gugger P.F."/>
            <person name="Wang M."/>
            <person name="Li H."/>
            <person name="Zhang Y."/>
            <person name="Li Z."/>
            <person name="Wang Q."/>
            <person name="Van de Peer Y."/>
            <person name="Marchal K."/>
            <person name="Chen J."/>
        </authorList>
    </citation>
    <scope>NUCLEOTIDE SEQUENCE [LARGE SCALE GENOMIC DNA]</scope>
    <source>
        <tissue evidence="2">Leaf</tissue>
    </source>
</reference>
<name>A0A822YSL2_NELNU</name>
<evidence type="ECO:0000256" key="1">
    <source>
        <dbReference type="SAM" id="Phobius"/>
    </source>
</evidence>
<comment type="caution">
    <text evidence="2">The sequence shown here is derived from an EMBL/GenBank/DDBJ whole genome shotgun (WGS) entry which is preliminary data.</text>
</comment>
<protein>
    <submittedName>
        <fullName evidence="2">Uncharacterized protein</fullName>
    </submittedName>
</protein>
<evidence type="ECO:0000313" key="2">
    <source>
        <dbReference type="EMBL" id="DAD37134.1"/>
    </source>
</evidence>